<name>A0A0E9X4M2_ANGAN</name>
<reference evidence="1" key="2">
    <citation type="journal article" date="2015" name="Fish Shellfish Immunol.">
        <title>Early steps in the European eel (Anguilla anguilla)-Vibrio vulnificus interaction in the gills: Role of the RtxA13 toxin.</title>
        <authorList>
            <person name="Callol A."/>
            <person name="Pajuelo D."/>
            <person name="Ebbesson L."/>
            <person name="Teles M."/>
            <person name="MacKenzie S."/>
            <person name="Amaro C."/>
        </authorList>
    </citation>
    <scope>NUCLEOTIDE SEQUENCE</scope>
</reference>
<protein>
    <submittedName>
        <fullName evidence="1">Uncharacterized protein</fullName>
    </submittedName>
</protein>
<dbReference type="EMBL" id="GBXM01011176">
    <property type="protein sequence ID" value="JAH97401.1"/>
    <property type="molecule type" value="Transcribed_RNA"/>
</dbReference>
<sequence length="56" mass="6376">MSSPLSTGPLAWATNDKFMKSQKLTTQKFTPMRHNVHIMYVSLPNNGLINNLNKMQ</sequence>
<proteinExistence type="predicted"/>
<reference evidence="1" key="1">
    <citation type="submission" date="2014-11" db="EMBL/GenBank/DDBJ databases">
        <authorList>
            <person name="Amaro Gonzalez C."/>
        </authorList>
    </citation>
    <scope>NUCLEOTIDE SEQUENCE</scope>
</reference>
<evidence type="ECO:0000313" key="1">
    <source>
        <dbReference type="EMBL" id="JAH97401.1"/>
    </source>
</evidence>
<accession>A0A0E9X4M2</accession>
<dbReference type="AlphaFoldDB" id="A0A0E9X4M2"/>
<organism evidence="1">
    <name type="scientific">Anguilla anguilla</name>
    <name type="common">European freshwater eel</name>
    <name type="synonym">Muraena anguilla</name>
    <dbReference type="NCBI Taxonomy" id="7936"/>
    <lineage>
        <taxon>Eukaryota</taxon>
        <taxon>Metazoa</taxon>
        <taxon>Chordata</taxon>
        <taxon>Craniata</taxon>
        <taxon>Vertebrata</taxon>
        <taxon>Euteleostomi</taxon>
        <taxon>Actinopterygii</taxon>
        <taxon>Neopterygii</taxon>
        <taxon>Teleostei</taxon>
        <taxon>Anguilliformes</taxon>
        <taxon>Anguillidae</taxon>
        <taxon>Anguilla</taxon>
    </lineage>
</organism>